<dbReference type="EMBL" id="CP042913">
    <property type="protein sequence ID" value="QEG34914.1"/>
    <property type="molecule type" value="Genomic_DNA"/>
</dbReference>
<dbReference type="RefSeq" id="WP_148073489.1">
    <property type="nucleotide sequence ID" value="NZ_CP042913.1"/>
</dbReference>
<organism evidence="2 3">
    <name type="scientific">Bythopirellula goksoeyrii</name>
    <dbReference type="NCBI Taxonomy" id="1400387"/>
    <lineage>
        <taxon>Bacteria</taxon>
        <taxon>Pseudomonadati</taxon>
        <taxon>Planctomycetota</taxon>
        <taxon>Planctomycetia</taxon>
        <taxon>Pirellulales</taxon>
        <taxon>Lacipirellulaceae</taxon>
        <taxon>Bythopirellula</taxon>
    </lineage>
</organism>
<proteinExistence type="predicted"/>
<dbReference type="Proteomes" id="UP000323917">
    <property type="component" value="Chromosome"/>
</dbReference>
<sequence>MTFISQIDTLFGSVIVGQAQPTLDGTFALQVLLRVLHIFGAVILVGGIFYQRSILFPTGVDACFVGRRQVWAKWVGIATLFLLASGLYNFITIIRTAKADGVPLPPTYHALFGVKFLLALLVMFLAAILAGKTEAAERFRQKMGMWLNVAWSASLTILVIAAILRNYH</sequence>
<evidence type="ECO:0000256" key="1">
    <source>
        <dbReference type="SAM" id="Phobius"/>
    </source>
</evidence>
<dbReference type="AlphaFoldDB" id="A0A5B9Q7C1"/>
<accession>A0A5B9Q7C1</accession>
<dbReference type="KEGG" id="bgok:Pr1d_22020"/>
<evidence type="ECO:0008006" key="4">
    <source>
        <dbReference type="Google" id="ProtNLM"/>
    </source>
</evidence>
<gene>
    <name evidence="2" type="ORF">Pr1d_22020</name>
</gene>
<keyword evidence="1" id="KW-0812">Transmembrane</keyword>
<feature type="transmembrane region" description="Helical" evidence="1">
    <location>
        <begin position="71"/>
        <end position="91"/>
    </location>
</feature>
<reference evidence="2 3" key="1">
    <citation type="submission" date="2019-08" db="EMBL/GenBank/DDBJ databases">
        <title>Deep-cultivation of Planctomycetes and their phenomic and genomic characterization uncovers novel biology.</title>
        <authorList>
            <person name="Wiegand S."/>
            <person name="Jogler M."/>
            <person name="Boedeker C."/>
            <person name="Pinto D."/>
            <person name="Vollmers J."/>
            <person name="Rivas-Marin E."/>
            <person name="Kohn T."/>
            <person name="Peeters S.H."/>
            <person name="Heuer A."/>
            <person name="Rast P."/>
            <person name="Oberbeckmann S."/>
            <person name="Bunk B."/>
            <person name="Jeske O."/>
            <person name="Meyerdierks A."/>
            <person name="Storesund J.E."/>
            <person name="Kallscheuer N."/>
            <person name="Luecker S."/>
            <person name="Lage O.M."/>
            <person name="Pohl T."/>
            <person name="Merkel B.J."/>
            <person name="Hornburger P."/>
            <person name="Mueller R.-W."/>
            <person name="Bruemmer F."/>
            <person name="Labrenz M."/>
            <person name="Spormann A.M."/>
            <person name="Op den Camp H."/>
            <person name="Overmann J."/>
            <person name="Amann R."/>
            <person name="Jetten M.S.M."/>
            <person name="Mascher T."/>
            <person name="Medema M.H."/>
            <person name="Devos D.P."/>
            <person name="Kaster A.-K."/>
            <person name="Ovreas L."/>
            <person name="Rohde M."/>
            <person name="Galperin M.Y."/>
            <person name="Jogler C."/>
        </authorList>
    </citation>
    <scope>NUCLEOTIDE SEQUENCE [LARGE SCALE GENOMIC DNA]</scope>
    <source>
        <strain evidence="2 3">Pr1d</strain>
    </source>
</reference>
<dbReference type="OrthoDB" id="272946at2"/>
<name>A0A5B9Q7C1_9BACT</name>
<keyword evidence="3" id="KW-1185">Reference proteome</keyword>
<keyword evidence="1" id="KW-1133">Transmembrane helix</keyword>
<feature type="transmembrane region" description="Helical" evidence="1">
    <location>
        <begin position="111"/>
        <end position="131"/>
    </location>
</feature>
<protein>
    <recommendedName>
        <fullName evidence="4">Copper resistance protein D</fullName>
    </recommendedName>
</protein>
<evidence type="ECO:0000313" key="3">
    <source>
        <dbReference type="Proteomes" id="UP000323917"/>
    </source>
</evidence>
<feature type="transmembrane region" description="Helical" evidence="1">
    <location>
        <begin position="143"/>
        <end position="164"/>
    </location>
</feature>
<evidence type="ECO:0000313" key="2">
    <source>
        <dbReference type="EMBL" id="QEG34914.1"/>
    </source>
</evidence>
<feature type="transmembrane region" description="Helical" evidence="1">
    <location>
        <begin position="31"/>
        <end position="50"/>
    </location>
</feature>
<keyword evidence="1" id="KW-0472">Membrane</keyword>